<comment type="caution">
    <text evidence="1">The sequence shown here is derived from an EMBL/GenBank/DDBJ whole genome shotgun (WGS) entry which is preliminary data.</text>
</comment>
<proteinExistence type="predicted"/>
<keyword evidence="2" id="KW-1185">Reference proteome</keyword>
<sequence>MAGCFQISEWYVDGQPARYLAGKGGGFGVPVGIGHVAGHALWIHVARTSVWTLDNSGIAGFGVSLVILWVTGSYDFRFSLFVIGSQDKHFEKVQMPMRRLSRTAPLSGKWEPKNHTLLLFTSLGSKSCTCQGPDATAADAEKKARRQFKGLYLTRCLGKLLILERITGEDQSTNENQKNRDQEDSDGADTGCFQLSCFKDARYVKKLQGRAESALFPSTRWKILT</sequence>
<dbReference type="AlphaFoldDB" id="A0A5N5MCZ1"/>
<gene>
    <name evidence="1" type="ORF">DKX38_009422</name>
</gene>
<dbReference type="EMBL" id="VDCV01000006">
    <property type="protein sequence ID" value="KAB5552111.1"/>
    <property type="molecule type" value="Genomic_DNA"/>
</dbReference>
<evidence type="ECO:0000313" key="2">
    <source>
        <dbReference type="Proteomes" id="UP000326939"/>
    </source>
</evidence>
<protein>
    <submittedName>
        <fullName evidence="1">Uncharacterized protein</fullName>
    </submittedName>
</protein>
<name>A0A5N5MCZ1_9ROSI</name>
<dbReference type="Proteomes" id="UP000326939">
    <property type="component" value="Chromosome 6"/>
</dbReference>
<reference evidence="2" key="1">
    <citation type="journal article" date="2019" name="Gigascience">
        <title>De novo genome assembly of the endangered Acer yangbiense, a plant species with extremely small populations endemic to Yunnan Province, China.</title>
        <authorList>
            <person name="Yang J."/>
            <person name="Wariss H.M."/>
            <person name="Tao L."/>
            <person name="Zhang R."/>
            <person name="Yun Q."/>
            <person name="Hollingsworth P."/>
            <person name="Dao Z."/>
            <person name="Luo G."/>
            <person name="Guo H."/>
            <person name="Ma Y."/>
            <person name="Sun W."/>
        </authorList>
    </citation>
    <scope>NUCLEOTIDE SEQUENCE [LARGE SCALE GENOMIC DNA]</scope>
    <source>
        <strain evidence="2">cv. br00</strain>
    </source>
</reference>
<accession>A0A5N5MCZ1</accession>
<evidence type="ECO:0000313" key="1">
    <source>
        <dbReference type="EMBL" id="KAB5552111.1"/>
    </source>
</evidence>
<organism evidence="1 2">
    <name type="scientific">Salix brachista</name>
    <dbReference type="NCBI Taxonomy" id="2182728"/>
    <lineage>
        <taxon>Eukaryota</taxon>
        <taxon>Viridiplantae</taxon>
        <taxon>Streptophyta</taxon>
        <taxon>Embryophyta</taxon>
        <taxon>Tracheophyta</taxon>
        <taxon>Spermatophyta</taxon>
        <taxon>Magnoliopsida</taxon>
        <taxon>eudicotyledons</taxon>
        <taxon>Gunneridae</taxon>
        <taxon>Pentapetalae</taxon>
        <taxon>rosids</taxon>
        <taxon>fabids</taxon>
        <taxon>Malpighiales</taxon>
        <taxon>Salicaceae</taxon>
        <taxon>Saliceae</taxon>
        <taxon>Salix</taxon>
    </lineage>
</organism>